<dbReference type="PROSITE" id="PS50280">
    <property type="entry name" value="SET"/>
    <property type="match status" value="2"/>
</dbReference>
<dbReference type="PROSITE" id="PS00028">
    <property type="entry name" value="ZINC_FINGER_C2H2_1"/>
    <property type="match status" value="4"/>
</dbReference>
<dbReference type="PANTHER" id="PTHR16515:SF22">
    <property type="entry name" value="HISTONE-LYSINE N-METHYLTRANSFERASE PRDM6-RELATED"/>
    <property type="match status" value="1"/>
</dbReference>
<dbReference type="InterPro" id="IPR013087">
    <property type="entry name" value="Znf_C2H2_type"/>
</dbReference>
<feature type="domain" description="C2H2-type" evidence="12">
    <location>
        <begin position="1062"/>
        <end position="1089"/>
    </location>
</feature>
<dbReference type="GO" id="GO:0005634">
    <property type="term" value="C:nucleus"/>
    <property type="evidence" value="ECO:0007669"/>
    <property type="project" value="UniProtKB-SubCell"/>
</dbReference>
<feature type="compositionally biased region" description="Polar residues" evidence="11">
    <location>
        <begin position="17"/>
        <end position="26"/>
    </location>
</feature>
<evidence type="ECO:0000313" key="14">
    <source>
        <dbReference type="EnsemblMetazoa" id="XP_028519284.1"/>
    </source>
</evidence>
<organism evidence="14 15">
    <name type="scientific">Exaiptasia diaphana</name>
    <name type="common">Tropical sea anemone</name>
    <name type="synonym">Aiptasia pulchella</name>
    <dbReference type="NCBI Taxonomy" id="2652724"/>
    <lineage>
        <taxon>Eukaryota</taxon>
        <taxon>Metazoa</taxon>
        <taxon>Cnidaria</taxon>
        <taxon>Anthozoa</taxon>
        <taxon>Hexacorallia</taxon>
        <taxon>Actiniaria</taxon>
        <taxon>Aiptasiidae</taxon>
        <taxon>Exaiptasia</taxon>
    </lineage>
</organism>
<feature type="domain" description="C2H2-type" evidence="12">
    <location>
        <begin position="540"/>
        <end position="567"/>
    </location>
</feature>
<keyword evidence="3" id="KW-0677">Repeat</keyword>
<dbReference type="InterPro" id="IPR036236">
    <property type="entry name" value="Znf_C2H2_sf"/>
</dbReference>
<dbReference type="FunFam" id="3.30.160.60:FF:000557">
    <property type="entry name" value="zinc finger and SCAN domain-containing protein 29"/>
    <property type="match status" value="1"/>
</dbReference>
<feature type="domain" description="SET" evidence="13">
    <location>
        <begin position="738"/>
        <end position="853"/>
    </location>
</feature>
<dbReference type="FunFam" id="3.30.160.60:FF:000690">
    <property type="entry name" value="Zinc finger protein 354C"/>
    <property type="match status" value="1"/>
</dbReference>
<dbReference type="RefSeq" id="XP_028519284.1">
    <property type="nucleotide sequence ID" value="XM_028663483.1"/>
</dbReference>
<dbReference type="GO" id="GO:0008270">
    <property type="term" value="F:zinc ion binding"/>
    <property type="evidence" value="ECO:0007669"/>
    <property type="project" value="UniProtKB-KW"/>
</dbReference>
<evidence type="ECO:0000313" key="15">
    <source>
        <dbReference type="Proteomes" id="UP000887567"/>
    </source>
</evidence>
<evidence type="ECO:0000256" key="4">
    <source>
        <dbReference type="ARBA" id="ARBA00022771"/>
    </source>
</evidence>
<protein>
    <recommendedName>
        <fullName evidence="16">Histone-lysine N-methyltransferase PRDM6</fullName>
    </recommendedName>
</protein>
<feature type="domain" description="C2H2-type" evidence="12">
    <location>
        <begin position="484"/>
        <end position="511"/>
    </location>
</feature>
<feature type="region of interest" description="Disordered" evidence="11">
    <location>
        <begin position="1"/>
        <end position="26"/>
    </location>
</feature>
<dbReference type="SMART" id="SM00317">
    <property type="entry name" value="SET"/>
    <property type="match status" value="2"/>
</dbReference>
<evidence type="ECO:0008006" key="16">
    <source>
        <dbReference type="Google" id="ProtNLM"/>
    </source>
</evidence>
<proteinExistence type="predicted"/>
<evidence type="ECO:0000259" key="13">
    <source>
        <dbReference type="PROSITE" id="PS50280"/>
    </source>
</evidence>
<dbReference type="SUPFAM" id="SSF57667">
    <property type="entry name" value="beta-beta-alpha zinc fingers"/>
    <property type="match status" value="4"/>
</dbReference>
<dbReference type="Pfam" id="PF21549">
    <property type="entry name" value="PRDM2_PR"/>
    <property type="match status" value="2"/>
</dbReference>
<feature type="domain" description="C2H2-type" evidence="12">
    <location>
        <begin position="1090"/>
        <end position="1117"/>
    </location>
</feature>
<dbReference type="EnsemblMetazoa" id="XM_028663483.1">
    <property type="protein sequence ID" value="XP_028519284.1"/>
    <property type="gene ID" value="LOC110253439"/>
</dbReference>
<evidence type="ECO:0000259" key="12">
    <source>
        <dbReference type="PROSITE" id="PS50157"/>
    </source>
</evidence>
<feature type="region of interest" description="Disordered" evidence="11">
    <location>
        <begin position="970"/>
        <end position="1004"/>
    </location>
</feature>
<dbReference type="InterPro" id="IPR050331">
    <property type="entry name" value="Zinc_finger"/>
</dbReference>
<keyword evidence="2" id="KW-0479">Metal-binding</keyword>
<evidence type="ECO:0000256" key="9">
    <source>
        <dbReference type="ARBA" id="ARBA00023242"/>
    </source>
</evidence>
<feature type="domain" description="C2H2-type" evidence="12">
    <location>
        <begin position="568"/>
        <end position="602"/>
    </location>
</feature>
<dbReference type="SMART" id="SM00355">
    <property type="entry name" value="ZnF_C2H2"/>
    <property type="match status" value="8"/>
</dbReference>
<keyword evidence="6" id="KW-0805">Transcription regulation</keyword>
<reference evidence="14" key="1">
    <citation type="submission" date="2022-11" db="UniProtKB">
        <authorList>
            <consortium name="EnsemblMetazoa"/>
        </authorList>
    </citation>
    <scope>IDENTIFICATION</scope>
</reference>
<dbReference type="PANTHER" id="PTHR16515">
    <property type="entry name" value="PR DOMAIN ZINC FINGER PROTEIN"/>
    <property type="match status" value="1"/>
</dbReference>
<dbReference type="PROSITE" id="PS50157">
    <property type="entry name" value="ZINC_FINGER_C2H2_2"/>
    <property type="match status" value="8"/>
</dbReference>
<dbReference type="Pfam" id="PF00096">
    <property type="entry name" value="zf-C2H2"/>
    <property type="match status" value="6"/>
</dbReference>
<dbReference type="Proteomes" id="UP000887567">
    <property type="component" value="Unplaced"/>
</dbReference>
<keyword evidence="15" id="KW-1185">Reference proteome</keyword>
<feature type="domain" description="C2H2-type" evidence="12">
    <location>
        <begin position="1034"/>
        <end position="1061"/>
    </location>
</feature>
<dbReference type="AlphaFoldDB" id="A0A913YVP0"/>
<dbReference type="KEGG" id="epa:110253439"/>
<evidence type="ECO:0000256" key="1">
    <source>
        <dbReference type="ARBA" id="ARBA00004123"/>
    </source>
</evidence>
<dbReference type="Gene3D" id="3.30.160.60">
    <property type="entry name" value="Classic Zinc Finger"/>
    <property type="match status" value="6"/>
</dbReference>
<dbReference type="FunFam" id="3.30.160.60:FF:000110">
    <property type="entry name" value="Zinc finger protein-like"/>
    <property type="match status" value="1"/>
</dbReference>
<dbReference type="InterPro" id="IPR046341">
    <property type="entry name" value="SET_dom_sf"/>
</dbReference>
<evidence type="ECO:0000256" key="8">
    <source>
        <dbReference type="ARBA" id="ARBA00023163"/>
    </source>
</evidence>
<name>A0A913YVP0_EXADI</name>
<evidence type="ECO:0000256" key="2">
    <source>
        <dbReference type="ARBA" id="ARBA00022723"/>
    </source>
</evidence>
<sequence length="1122" mass="126758">MATTTSTDQEHIEKRPSSQGSRDPKYNFTTSEILAYLFSRSELKSVSITKESSTNRVIRDCVSCDDLPNGSLCSHHQHLETLRLLRSPDNRQLSRAMSSFPPEVELCTSSVPGKGYGVRAVRTIPEGTWIGPYEGKQVKPQEITPHTDTSYMWEIFQEGSLAHYLDGSDEQNSSWMRFIRCARYKGEQNTSVMQYFGNIYYRVFQEISPGNEILVWYDDTCPHYLGIPLKMQDIGTSSRESKDSRPFQVQSRIPVKSPTITNPNVQVASVSRPMMAAFAPHHPFPPIVRQPPQLPRYQVTYPMVPRDTLMHSSFPNSLNYNIRELNDAYSAVSLYGNQSPYMVNGKSRSPSSLMVQKNVNNALNSHGIIPYSRDHQINQSRTNMTMIKRSAEITPSQLTSSSVSRDVKCSESGLDQNANFKESICYSEKLKVKQAGMTSSDNTITKLLSQIEEARVEEMKAKQQALRDKEANSSPDDGLEMSIWKCGQCDKSFAQQQILQLHICPSVPEKPYKCTYCPDAFAQPSDLRTHAVCHNGKKPFKCGYCSRLFAGSTTLNNHIRTHTGERPFGCEKCGKEFSQASQLSRHRRALFECNSFKSENQPKVPSINRPSISDCARLAFLRPNQVNMEVLSSGILGVQKTSPKRTEKNSDDIEPARKRRLLSADSFSFSFEDITSHLYSKHDLQNVPQEDSLDEYNFCFWCDAKRYQESFQCPYHQNQPHKNKQETKKPYAYQDIPNMLQLYTTNTPNGARTGVRTIMQLPAGAWIGPYEGQLVKKDEAPLKNKFMWEIFQDGKLHGYIDGSDENTSSWMRFIERSNCREEQNLWAFQYQNKIFYRANRTIPPGQELMVWYDQEYTKYANGMSGKTNTVIKKGNQSMTLNFESLASPVRSHRSQIVPDIPNKTTDQTGTIQLETSFNRIGALVSSPTKQTNPAVFAQLSRGKTETTPSKPVPRVSTGFSLKITDSKLTGRADDYSSSSPQSPASSDSGCSFGLDSPTKSETNETWRCGQCHKTFSQRSMLQVHVCANTRFKPFKCGHCDKSFATAGEMRAHAVIHQGKKPFKCGYCARSFTGATTLNNHIRIHTGEKPFKCEKCGKIFSQGSQLSKHEKIPGDCIPKTKLN</sequence>
<feature type="compositionally biased region" description="Low complexity" evidence="11">
    <location>
        <begin position="976"/>
        <end position="991"/>
    </location>
</feature>
<evidence type="ECO:0000256" key="11">
    <source>
        <dbReference type="SAM" id="MobiDB-lite"/>
    </source>
</evidence>
<comment type="subcellular location">
    <subcellularLocation>
        <location evidence="1">Nucleus</location>
    </subcellularLocation>
</comment>
<dbReference type="GO" id="GO:0003677">
    <property type="term" value="F:DNA binding"/>
    <property type="evidence" value="ECO:0007669"/>
    <property type="project" value="UniProtKB-KW"/>
</dbReference>
<dbReference type="OMA" id="RTHAVCH"/>
<accession>A0A913YVP0</accession>
<evidence type="ECO:0000256" key="10">
    <source>
        <dbReference type="PROSITE-ProRule" id="PRU00042"/>
    </source>
</evidence>
<dbReference type="SUPFAM" id="SSF82199">
    <property type="entry name" value="SET domain"/>
    <property type="match status" value="2"/>
</dbReference>
<feature type="domain" description="C2H2-type" evidence="12">
    <location>
        <begin position="1006"/>
        <end position="1033"/>
    </location>
</feature>
<feature type="domain" description="SET" evidence="13">
    <location>
        <begin position="102"/>
        <end position="218"/>
    </location>
</feature>
<evidence type="ECO:0000256" key="3">
    <source>
        <dbReference type="ARBA" id="ARBA00022737"/>
    </source>
</evidence>
<dbReference type="Gene3D" id="2.170.270.10">
    <property type="entry name" value="SET domain"/>
    <property type="match status" value="2"/>
</dbReference>
<dbReference type="GO" id="GO:0010468">
    <property type="term" value="P:regulation of gene expression"/>
    <property type="evidence" value="ECO:0007669"/>
    <property type="project" value="TreeGrafter"/>
</dbReference>
<feature type="domain" description="C2H2-type" evidence="12">
    <location>
        <begin position="512"/>
        <end position="539"/>
    </location>
</feature>
<keyword evidence="7" id="KW-0238">DNA-binding</keyword>
<evidence type="ECO:0000256" key="5">
    <source>
        <dbReference type="ARBA" id="ARBA00022833"/>
    </source>
</evidence>
<evidence type="ECO:0000256" key="7">
    <source>
        <dbReference type="ARBA" id="ARBA00023125"/>
    </source>
</evidence>
<dbReference type="GeneID" id="110253439"/>
<evidence type="ECO:0000256" key="6">
    <source>
        <dbReference type="ARBA" id="ARBA00023015"/>
    </source>
</evidence>
<dbReference type="FunFam" id="3.30.160.60:FF:000322">
    <property type="entry name" value="GDNF-inducible zinc finger protein 1"/>
    <property type="match status" value="1"/>
</dbReference>
<keyword evidence="8" id="KW-0804">Transcription</keyword>
<dbReference type="OrthoDB" id="7734462at2759"/>
<dbReference type="InterPro" id="IPR001214">
    <property type="entry name" value="SET_dom"/>
</dbReference>
<keyword evidence="4 10" id="KW-0863">Zinc-finger</keyword>
<dbReference type="FunFam" id="3.30.160.60:FF:000325">
    <property type="entry name" value="ZFP90 zinc finger protein"/>
    <property type="match status" value="1"/>
</dbReference>
<keyword evidence="5" id="KW-0862">Zinc</keyword>
<keyword evidence="9" id="KW-0539">Nucleus</keyword>